<dbReference type="Proteomes" id="UP000053732">
    <property type="component" value="Unassembled WGS sequence"/>
</dbReference>
<proteinExistence type="predicted"/>
<reference evidence="1 2" key="1">
    <citation type="journal article" date="2014" name="Nat. Commun.">
        <title>Multiple recent horizontal transfers of a large genomic region in cheese making fungi.</title>
        <authorList>
            <person name="Cheeseman K."/>
            <person name="Ropars J."/>
            <person name="Renault P."/>
            <person name="Dupont J."/>
            <person name="Gouzy J."/>
            <person name="Branca A."/>
            <person name="Abraham A.L."/>
            <person name="Ceppi M."/>
            <person name="Conseiller E."/>
            <person name="Debuchy R."/>
            <person name="Malagnac F."/>
            <person name="Goarin A."/>
            <person name="Silar P."/>
            <person name="Lacoste S."/>
            <person name="Sallet E."/>
            <person name="Bensimon A."/>
            <person name="Giraud T."/>
            <person name="Brygoo Y."/>
        </authorList>
    </citation>
    <scope>NUCLEOTIDE SEQUENCE [LARGE SCALE GENOMIC DNA]</scope>
    <source>
        <strain evidence="2">FM 013</strain>
    </source>
</reference>
<sequence>MSTKWDGLAVRARIVPDSSAQKIIFGVASDPYACGQPIPACVYYRERPQTPRHTRG</sequence>
<evidence type="ECO:0000313" key="2">
    <source>
        <dbReference type="Proteomes" id="UP000053732"/>
    </source>
</evidence>
<dbReference type="EMBL" id="HG793137">
    <property type="protein sequence ID" value="CRL20568.1"/>
    <property type="molecule type" value="Genomic_DNA"/>
</dbReference>
<keyword evidence="2" id="KW-1185">Reference proteome</keyword>
<gene>
    <name evidence="1" type="ORF">PCAMFM013_S004g000509</name>
</gene>
<evidence type="ECO:0000313" key="1">
    <source>
        <dbReference type="EMBL" id="CRL20568.1"/>
    </source>
</evidence>
<organism evidence="1 2">
    <name type="scientific">Penicillium camemberti (strain FM 013)</name>
    <dbReference type="NCBI Taxonomy" id="1429867"/>
    <lineage>
        <taxon>Eukaryota</taxon>
        <taxon>Fungi</taxon>
        <taxon>Dikarya</taxon>
        <taxon>Ascomycota</taxon>
        <taxon>Pezizomycotina</taxon>
        <taxon>Eurotiomycetes</taxon>
        <taxon>Eurotiomycetidae</taxon>
        <taxon>Eurotiales</taxon>
        <taxon>Aspergillaceae</taxon>
        <taxon>Penicillium</taxon>
    </lineage>
</organism>
<protein>
    <submittedName>
        <fullName evidence="1">Str. FM013</fullName>
    </submittedName>
</protein>
<accession>A0A0G4P2U5</accession>
<name>A0A0G4P2U5_PENC3</name>
<dbReference type="AlphaFoldDB" id="A0A0G4P2U5"/>